<feature type="transmembrane region" description="Helical" evidence="1">
    <location>
        <begin position="190"/>
        <end position="208"/>
    </location>
</feature>
<accession>A0ABZ0WBI7</accession>
<evidence type="ECO:0000256" key="1">
    <source>
        <dbReference type="SAM" id="Phobius"/>
    </source>
</evidence>
<dbReference type="EMBL" id="CP139960">
    <property type="protein sequence ID" value="WQD40314.1"/>
    <property type="molecule type" value="Genomic_DNA"/>
</dbReference>
<feature type="transmembrane region" description="Helical" evidence="1">
    <location>
        <begin position="214"/>
        <end position="239"/>
    </location>
</feature>
<evidence type="ECO:0000313" key="2">
    <source>
        <dbReference type="EMBL" id="WQD40314.1"/>
    </source>
</evidence>
<gene>
    <name evidence="2" type="ORF">U0035_09175</name>
</gene>
<feature type="transmembrane region" description="Helical" evidence="1">
    <location>
        <begin position="106"/>
        <end position="128"/>
    </location>
</feature>
<name>A0ABZ0WBI7_9BACT</name>
<dbReference type="Proteomes" id="UP001325680">
    <property type="component" value="Chromosome"/>
</dbReference>
<keyword evidence="3" id="KW-1185">Reference proteome</keyword>
<reference evidence="2 3" key="1">
    <citation type="submission" date="2023-12" db="EMBL/GenBank/DDBJ databases">
        <title>Genome sequencing and assembly of bacterial species from a model synthetic community.</title>
        <authorList>
            <person name="Hogle S.L."/>
        </authorList>
    </citation>
    <scope>NUCLEOTIDE SEQUENCE [LARGE SCALE GENOMIC DNA]</scope>
    <source>
        <strain evidence="2 3">HAMBI_3031</strain>
    </source>
</reference>
<sequence>MKLPHLPTTEAQHSQLRKFFSLWIIFYVYVYVATSQFGRSAVWLEEFVIWFGTKFLHIQHLQKIKLTGSGDTTYHYVLVFVCVLFSYGAGAITLFIDQRRRNYRQFYLFTIVLARYFVGYALIVYGLAKVFDGQFPANSYQRLDTRIGDITPMGIVWTMMGVSRPYTFVSGLLELIGGLLLLFRRTKTFGALFSMTVMINVVLLNYMYDVPVKLFSTHIVLFCVFILTYEWRALFDFFILHKTTALAFSHFWLRKKWMYYVLRAAKFVVIGLIFYSAIPPLWATLDKPRVPLEGAYVVHSFEVRSPDSTLLNNLPDSASWSNIYIEHVGEATVRFKNDDLIALNTGIGWQSTGMTLYNADHKVFIETKYQQAKDTIVFSGKINDNLVHIKTTRKGKEDYRLLKTKFTWINEYPNNGRKR</sequence>
<feature type="transmembrane region" description="Helical" evidence="1">
    <location>
        <begin position="20"/>
        <end position="38"/>
    </location>
</feature>
<proteinExistence type="predicted"/>
<feature type="transmembrane region" description="Helical" evidence="1">
    <location>
        <begin position="166"/>
        <end position="183"/>
    </location>
</feature>
<evidence type="ECO:0000313" key="3">
    <source>
        <dbReference type="Proteomes" id="UP001325680"/>
    </source>
</evidence>
<feature type="transmembrane region" description="Helical" evidence="1">
    <location>
        <begin position="74"/>
        <end position="94"/>
    </location>
</feature>
<feature type="transmembrane region" description="Helical" evidence="1">
    <location>
        <begin position="260"/>
        <end position="282"/>
    </location>
</feature>
<keyword evidence="1" id="KW-0812">Transmembrane</keyword>
<keyword evidence="1" id="KW-0472">Membrane</keyword>
<keyword evidence="1" id="KW-1133">Transmembrane helix</keyword>
<organism evidence="2 3">
    <name type="scientific">Niabella yanshanensis</name>
    <dbReference type="NCBI Taxonomy" id="577386"/>
    <lineage>
        <taxon>Bacteria</taxon>
        <taxon>Pseudomonadati</taxon>
        <taxon>Bacteroidota</taxon>
        <taxon>Chitinophagia</taxon>
        <taxon>Chitinophagales</taxon>
        <taxon>Chitinophagaceae</taxon>
        <taxon>Niabella</taxon>
    </lineage>
</organism>
<dbReference type="RefSeq" id="WP_114792018.1">
    <property type="nucleotide sequence ID" value="NZ_CP139960.1"/>
</dbReference>
<protein>
    <submittedName>
        <fullName evidence="2">DoxX family membrane protein</fullName>
    </submittedName>
</protein>